<dbReference type="PANTHER" id="PTHR22726:SF24">
    <property type="entry name" value="M48 FAMILY METALLOPEPTIDASE"/>
    <property type="match status" value="1"/>
</dbReference>
<feature type="domain" description="Peptidase M48" evidence="8">
    <location>
        <begin position="96"/>
        <end position="280"/>
    </location>
</feature>
<dbReference type="CDD" id="cd07331">
    <property type="entry name" value="M48C_Oma1_like"/>
    <property type="match status" value="1"/>
</dbReference>
<dbReference type="InterPro" id="IPR001915">
    <property type="entry name" value="Peptidase_M48"/>
</dbReference>
<gene>
    <name evidence="9" type="ORF">AHMF7616_02775</name>
</gene>
<comment type="cofactor">
    <cofactor evidence="6">
        <name>Zn(2+)</name>
        <dbReference type="ChEBI" id="CHEBI:29105"/>
    </cofactor>
    <text evidence="6">Binds 1 zinc ion per subunit.</text>
</comment>
<keyword evidence="1 6" id="KW-0645">Protease</keyword>
<feature type="transmembrane region" description="Helical" evidence="7">
    <location>
        <begin position="33"/>
        <end position="52"/>
    </location>
</feature>
<keyword evidence="7" id="KW-1133">Transmembrane helix</keyword>
<dbReference type="EMBL" id="QASA01000001">
    <property type="protein sequence ID" value="RDC64164.1"/>
    <property type="molecule type" value="Genomic_DNA"/>
</dbReference>
<dbReference type="GO" id="GO:0016020">
    <property type="term" value="C:membrane"/>
    <property type="evidence" value="ECO:0007669"/>
    <property type="project" value="TreeGrafter"/>
</dbReference>
<keyword evidence="5 6" id="KW-0482">Metalloprotease</keyword>
<dbReference type="GO" id="GO:0004222">
    <property type="term" value="F:metalloendopeptidase activity"/>
    <property type="evidence" value="ECO:0007669"/>
    <property type="project" value="InterPro"/>
</dbReference>
<dbReference type="AlphaFoldDB" id="A0A369QHG1"/>
<sequence length="291" mass="32296">MQIQRVYLNKIMHRCRNEIELLLNPLKFMLKKIFLYSTFLMVMGCATVPITGRRQLSLVPAAEMQQMSYASYKQVLDTAQVINNSQSTAMVKRVGGRIQRAVEQYMAQNNLSDQLAGYAWEFNLIQDKQVNAWCMPGGKVVVYTGLIPVARDETGLAVVMGHEIAHAIAKHGDERMSQGLLQQLGGATLQAALGSNPGLTNNLFLTAYGAGSQLGMLAYGRKQESEADELGLIFMAMAGYDPQQAISFWERMASGKNGQAPPEFLSTHPSDATRIADIQRHMPEALKYYKK</sequence>
<organism evidence="9 10">
    <name type="scientific">Adhaeribacter pallidiroseus</name>
    <dbReference type="NCBI Taxonomy" id="2072847"/>
    <lineage>
        <taxon>Bacteria</taxon>
        <taxon>Pseudomonadati</taxon>
        <taxon>Bacteroidota</taxon>
        <taxon>Cytophagia</taxon>
        <taxon>Cytophagales</taxon>
        <taxon>Hymenobacteraceae</taxon>
        <taxon>Adhaeribacter</taxon>
    </lineage>
</organism>
<keyword evidence="3 6" id="KW-0378">Hydrolase</keyword>
<protein>
    <submittedName>
        <fullName evidence="9">Metalloendopeptidase OMA1, mitochondrial</fullName>
    </submittedName>
</protein>
<dbReference type="GO" id="GO:0046872">
    <property type="term" value="F:metal ion binding"/>
    <property type="evidence" value="ECO:0007669"/>
    <property type="project" value="UniProtKB-KW"/>
</dbReference>
<evidence type="ECO:0000256" key="5">
    <source>
        <dbReference type="ARBA" id="ARBA00023049"/>
    </source>
</evidence>
<name>A0A369QHG1_9BACT</name>
<evidence type="ECO:0000313" key="9">
    <source>
        <dbReference type="EMBL" id="RDC64164.1"/>
    </source>
</evidence>
<keyword evidence="7" id="KW-0472">Membrane</keyword>
<evidence type="ECO:0000256" key="3">
    <source>
        <dbReference type="ARBA" id="ARBA00022801"/>
    </source>
</evidence>
<dbReference type="PANTHER" id="PTHR22726">
    <property type="entry name" value="METALLOENDOPEPTIDASE OMA1"/>
    <property type="match status" value="1"/>
</dbReference>
<comment type="similarity">
    <text evidence="6">Belongs to the peptidase M48 family.</text>
</comment>
<evidence type="ECO:0000313" key="10">
    <source>
        <dbReference type="Proteomes" id="UP000253919"/>
    </source>
</evidence>
<dbReference type="Proteomes" id="UP000253919">
    <property type="component" value="Unassembled WGS sequence"/>
</dbReference>
<evidence type="ECO:0000256" key="2">
    <source>
        <dbReference type="ARBA" id="ARBA00022723"/>
    </source>
</evidence>
<keyword evidence="10" id="KW-1185">Reference proteome</keyword>
<dbReference type="InterPro" id="IPR051156">
    <property type="entry name" value="Mito/Outer_Membr_Metalloprot"/>
</dbReference>
<evidence type="ECO:0000256" key="7">
    <source>
        <dbReference type="SAM" id="Phobius"/>
    </source>
</evidence>
<proteinExistence type="inferred from homology"/>
<dbReference type="Pfam" id="PF01435">
    <property type="entry name" value="Peptidase_M48"/>
    <property type="match status" value="1"/>
</dbReference>
<dbReference type="GO" id="GO:0051603">
    <property type="term" value="P:proteolysis involved in protein catabolic process"/>
    <property type="evidence" value="ECO:0007669"/>
    <property type="project" value="TreeGrafter"/>
</dbReference>
<evidence type="ECO:0000256" key="6">
    <source>
        <dbReference type="RuleBase" id="RU003983"/>
    </source>
</evidence>
<keyword evidence="4 6" id="KW-0862">Zinc</keyword>
<keyword evidence="2" id="KW-0479">Metal-binding</keyword>
<reference evidence="9 10" key="1">
    <citation type="submission" date="2018-04" db="EMBL/GenBank/DDBJ databases">
        <title>Adhaeribacter sp. HMF7616 genome sequencing and assembly.</title>
        <authorList>
            <person name="Kang H."/>
            <person name="Kang J."/>
            <person name="Cha I."/>
            <person name="Kim H."/>
            <person name="Joh K."/>
        </authorList>
    </citation>
    <scope>NUCLEOTIDE SEQUENCE [LARGE SCALE GENOMIC DNA]</scope>
    <source>
        <strain evidence="9 10">HMF7616</strain>
    </source>
</reference>
<dbReference type="Gene3D" id="3.30.2010.10">
    <property type="entry name" value="Metalloproteases ('zincins'), catalytic domain"/>
    <property type="match status" value="1"/>
</dbReference>
<evidence type="ECO:0000256" key="1">
    <source>
        <dbReference type="ARBA" id="ARBA00022670"/>
    </source>
</evidence>
<keyword evidence="7" id="KW-0812">Transmembrane</keyword>
<evidence type="ECO:0000259" key="8">
    <source>
        <dbReference type="Pfam" id="PF01435"/>
    </source>
</evidence>
<accession>A0A369QHG1</accession>
<comment type="caution">
    <text evidence="9">The sequence shown here is derived from an EMBL/GenBank/DDBJ whole genome shotgun (WGS) entry which is preliminary data.</text>
</comment>
<evidence type="ECO:0000256" key="4">
    <source>
        <dbReference type="ARBA" id="ARBA00022833"/>
    </source>
</evidence>